<dbReference type="AlphaFoldDB" id="A0A6A6VRC4"/>
<feature type="compositionally biased region" description="Basic and acidic residues" evidence="1">
    <location>
        <begin position="12"/>
        <end position="23"/>
    </location>
</feature>
<evidence type="ECO:0000313" key="3">
    <source>
        <dbReference type="Proteomes" id="UP000799440"/>
    </source>
</evidence>
<gene>
    <name evidence="2" type="ORF">M011DRAFT_22220</name>
</gene>
<feature type="compositionally biased region" description="Basic and acidic residues" evidence="1">
    <location>
        <begin position="76"/>
        <end position="97"/>
    </location>
</feature>
<dbReference type="Proteomes" id="UP000799440">
    <property type="component" value="Unassembled WGS sequence"/>
</dbReference>
<organism evidence="2 3">
    <name type="scientific">Sporormia fimetaria CBS 119925</name>
    <dbReference type="NCBI Taxonomy" id="1340428"/>
    <lineage>
        <taxon>Eukaryota</taxon>
        <taxon>Fungi</taxon>
        <taxon>Dikarya</taxon>
        <taxon>Ascomycota</taxon>
        <taxon>Pezizomycotina</taxon>
        <taxon>Dothideomycetes</taxon>
        <taxon>Pleosporomycetidae</taxon>
        <taxon>Pleosporales</taxon>
        <taxon>Sporormiaceae</taxon>
        <taxon>Sporormia</taxon>
    </lineage>
</organism>
<evidence type="ECO:0000313" key="2">
    <source>
        <dbReference type="EMBL" id="KAF2752336.1"/>
    </source>
</evidence>
<name>A0A6A6VRC4_9PLEO</name>
<evidence type="ECO:0000256" key="1">
    <source>
        <dbReference type="SAM" id="MobiDB-lite"/>
    </source>
</evidence>
<keyword evidence="3" id="KW-1185">Reference proteome</keyword>
<accession>A0A6A6VRC4</accession>
<sequence length="116" mass="12926">MPTEHLPGRTAAGHERPRGRPRPDVPPGPPIDLPLGAPLPLRWNTDMQVPKSIGPPAKPVVPRAPRPSYAPPGKPIPDKPLIEYIKERQKQKGKDNKGFTIDYRQGRTFDPLLRQP</sequence>
<protein>
    <submittedName>
        <fullName evidence="2">Uncharacterized protein</fullName>
    </submittedName>
</protein>
<feature type="region of interest" description="Disordered" evidence="1">
    <location>
        <begin position="1"/>
        <end position="116"/>
    </location>
</feature>
<proteinExistence type="predicted"/>
<reference evidence="2" key="1">
    <citation type="journal article" date="2020" name="Stud. Mycol.">
        <title>101 Dothideomycetes genomes: a test case for predicting lifestyles and emergence of pathogens.</title>
        <authorList>
            <person name="Haridas S."/>
            <person name="Albert R."/>
            <person name="Binder M."/>
            <person name="Bloem J."/>
            <person name="Labutti K."/>
            <person name="Salamov A."/>
            <person name="Andreopoulos B."/>
            <person name="Baker S."/>
            <person name="Barry K."/>
            <person name="Bills G."/>
            <person name="Bluhm B."/>
            <person name="Cannon C."/>
            <person name="Castanera R."/>
            <person name="Culley D."/>
            <person name="Daum C."/>
            <person name="Ezra D."/>
            <person name="Gonzalez J."/>
            <person name="Henrissat B."/>
            <person name="Kuo A."/>
            <person name="Liang C."/>
            <person name="Lipzen A."/>
            <person name="Lutzoni F."/>
            <person name="Magnuson J."/>
            <person name="Mondo S."/>
            <person name="Nolan M."/>
            <person name="Ohm R."/>
            <person name="Pangilinan J."/>
            <person name="Park H.-J."/>
            <person name="Ramirez L."/>
            <person name="Alfaro M."/>
            <person name="Sun H."/>
            <person name="Tritt A."/>
            <person name="Yoshinaga Y."/>
            <person name="Zwiers L.-H."/>
            <person name="Turgeon B."/>
            <person name="Goodwin S."/>
            <person name="Spatafora J."/>
            <person name="Crous P."/>
            <person name="Grigoriev I."/>
        </authorList>
    </citation>
    <scope>NUCLEOTIDE SEQUENCE</scope>
    <source>
        <strain evidence="2">CBS 119925</strain>
    </source>
</reference>
<dbReference type="EMBL" id="MU006561">
    <property type="protein sequence ID" value="KAF2752336.1"/>
    <property type="molecule type" value="Genomic_DNA"/>
</dbReference>
<feature type="compositionally biased region" description="Pro residues" evidence="1">
    <location>
        <begin position="56"/>
        <end position="75"/>
    </location>
</feature>